<dbReference type="InterPro" id="IPR050985">
    <property type="entry name" value="Alpha-glycosidase_related"/>
</dbReference>
<evidence type="ECO:0000256" key="4">
    <source>
        <dbReference type="RuleBase" id="RU361185"/>
    </source>
</evidence>
<sequence>MSVTLHITEHEQLLTLSTAHSSLEFVTDGSGFCVLIGRRRVLQTGQNWGAPCGRLCVWQTEDSEALLTFQRGTHGYGRLRIRALDHGWHFLWDQPTRDTFDLAVGVHWYGQGELVHQRYPLEQLSLWESPLLTWDNGGTGLGNIQTPAWLCATGVALLVQNATDSLQVGFNAPPSHVQAPQWDLSAAQAPASQRPPLASAESSNLLTLHDPNQPLEYLILVGEHVQAACKALIDVLGKPERTPPESYIRQPIWTTWARHKTAINQAVVLRFAEEIRAHGYAGSTFGIDDKWQRAYGDNALDPERFPDPKGMVRALNQLGFNVTLWVHPFFVAESANTQEAIRHGYLVKHPERDEPYPVIWWQGLGYLLDVSNPEALAWCADKLRALQEAIGLAGYKFDAGEANYFPAEARTHVPIHRNEYSSLWTAFAAQHFPYCEVRTGWFSQTLPILFRQWDRFSTWGYDNGLASVISTALMLSATGYPFTLPDMIGGNAYGDLIPDKELLIRWTQASALMLAMQFSIAPWDFDAETDAICRKYTDLHVALSEERLAAAQRAVQDGTPVVRPLWWDAPEDIVALSIADQYLMGRYLAAPVITPQTTARDVYLPRGTWRDYWTDGRYEGDGMWLRSYPAPLDVLPLFVREDGEWSAL</sequence>
<evidence type="ECO:0000256" key="3">
    <source>
        <dbReference type="ARBA" id="ARBA00023295"/>
    </source>
</evidence>
<keyword evidence="2 4" id="KW-0378">Hydrolase</keyword>
<dbReference type="EMBL" id="PGTK01000001">
    <property type="protein sequence ID" value="PJF32164.1"/>
    <property type="molecule type" value="Genomic_DNA"/>
</dbReference>
<dbReference type="Pfam" id="PF21365">
    <property type="entry name" value="Glyco_hydro_31_3rd"/>
    <property type="match status" value="1"/>
</dbReference>
<keyword evidence="3 4" id="KW-0326">Glycosidase</keyword>
<evidence type="ECO:0000256" key="2">
    <source>
        <dbReference type="ARBA" id="ARBA00022801"/>
    </source>
</evidence>
<dbReference type="InterPro" id="IPR048395">
    <property type="entry name" value="Glyco_hydro_31_C"/>
</dbReference>
<feature type="domain" description="Glycosyl hydrolase family 31 C-terminal" evidence="6">
    <location>
        <begin position="558"/>
        <end position="642"/>
    </location>
</feature>
<dbReference type="Gene3D" id="2.60.40.1180">
    <property type="entry name" value="Golgi alpha-mannosidase II"/>
    <property type="match status" value="1"/>
</dbReference>
<dbReference type="InterPro" id="IPR000322">
    <property type="entry name" value="Glyco_hydro_31_TIM"/>
</dbReference>
<dbReference type="Gene3D" id="3.20.20.80">
    <property type="entry name" value="Glycosidases"/>
    <property type="match status" value="1"/>
</dbReference>
<comment type="caution">
    <text evidence="7">The sequence shown here is derived from an EMBL/GenBank/DDBJ whole genome shotgun (WGS) entry which is preliminary data.</text>
</comment>
<organism evidence="7 8">
    <name type="scientific">Candidatus Thermofonsia Clade 1 bacterium</name>
    <dbReference type="NCBI Taxonomy" id="2364210"/>
    <lineage>
        <taxon>Bacteria</taxon>
        <taxon>Bacillati</taxon>
        <taxon>Chloroflexota</taxon>
        <taxon>Candidatus Thermofontia</taxon>
        <taxon>Candidatus Thermofonsia Clade 1</taxon>
    </lineage>
</organism>
<dbReference type="Pfam" id="PF01055">
    <property type="entry name" value="Glyco_hydro_31_2nd"/>
    <property type="match status" value="1"/>
</dbReference>
<feature type="domain" description="Glycoside hydrolase family 31 TIM barrel" evidence="5">
    <location>
        <begin position="263"/>
        <end position="543"/>
    </location>
</feature>
<proteinExistence type="inferred from homology"/>
<dbReference type="PANTHER" id="PTHR43053">
    <property type="entry name" value="GLYCOSIDASE FAMILY 31"/>
    <property type="match status" value="1"/>
</dbReference>
<dbReference type="Proteomes" id="UP000228921">
    <property type="component" value="Unassembled WGS sequence"/>
</dbReference>
<dbReference type="SUPFAM" id="SSF51445">
    <property type="entry name" value="(Trans)glycosidases"/>
    <property type="match status" value="1"/>
</dbReference>
<gene>
    <name evidence="7" type="ORF">CUN51_00615</name>
</gene>
<dbReference type="SUPFAM" id="SSF51011">
    <property type="entry name" value="Glycosyl hydrolase domain"/>
    <property type="match status" value="1"/>
</dbReference>
<reference evidence="7 8" key="1">
    <citation type="submission" date="2017-11" db="EMBL/GenBank/DDBJ databases">
        <title>Evolution of Phototrophy in the Chloroflexi Phylum Driven by Horizontal Gene Transfer.</title>
        <authorList>
            <person name="Ward L.M."/>
            <person name="Hemp J."/>
            <person name="Shih P.M."/>
            <person name="Mcglynn S.E."/>
            <person name="Fischer W."/>
        </authorList>
    </citation>
    <scope>NUCLEOTIDE SEQUENCE [LARGE SCALE GENOMIC DNA]</scope>
    <source>
        <strain evidence="7">CP2_2F</strain>
    </source>
</reference>
<comment type="similarity">
    <text evidence="1 4">Belongs to the glycosyl hydrolase 31 family.</text>
</comment>
<protein>
    <submittedName>
        <fullName evidence="7">Glycoside hydrolase</fullName>
    </submittedName>
</protein>
<accession>A0A2M8P3N8</accession>
<name>A0A2M8P3N8_9CHLR</name>
<dbReference type="InterPro" id="IPR017853">
    <property type="entry name" value="GH"/>
</dbReference>
<evidence type="ECO:0000259" key="5">
    <source>
        <dbReference type="Pfam" id="PF01055"/>
    </source>
</evidence>
<dbReference type="InterPro" id="IPR013780">
    <property type="entry name" value="Glyco_hydro_b"/>
</dbReference>
<evidence type="ECO:0000259" key="6">
    <source>
        <dbReference type="Pfam" id="PF21365"/>
    </source>
</evidence>
<dbReference type="GO" id="GO:0004553">
    <property type="term" value="F:hydrolase activity, hydrolyzing O-glycosyl compounds"/>
    <property type="evidence" value="ECO:0007669"/>
    <property type="project" value="InterPro"/>
</dbReference>
<dbReference type="PANTHER" id="PTHR43053:SF4">
    <property type="entry name" value="MYOGENESIS-REGULATING GLYCOSIDASE"/>
    <property type="match status" value="1"/>
</dbReference>
<dbReference type="GO" id="GO:0005975">
    <property type="term" value="P:carbohydrate metabolic process"/>
    <property type="evidence" value="ECO:0007669"/>
    <property type="project" value="InterPro"/>
</dbReference>
<evidence type="ECO:0000313" key="8">
    <source>
        <dbReference type="Proteomes" id="UP000228921"/>
    </source>
</evidence>
<evidence type="ECO:0000313" key="7">
    <source>
        <dbReference type="EMBL" id="PJF32164.1"/>
    </source>
</evidence>
<evidence type="ECO:0000256" key="1">
    <source>
        <dbReference type="ARBA" id="ARBA00007806"/>
    </source>
</evidence>
<dbReference type="AlphaFoldDB" id="A0A2M8P3N8"/>
<dbReference type="CDD" id="cd06592">
    <property type="entry name" value="GH31_NET37"/>
    <property type="match status" value="1"/>
</dbReference>